<keyword evidence="6" id="KW-1185">Reference proteome</keyword>
<dbReference type="Gene3D" id="1.10.260.40">
    <property type="entry name" value="lambda repressor-like DNA-binding domains"/>
    <property type="match status" value="1"/>
</dbReference>
<dbReference type="OrthoDB" id="5659783at2"/>
<dbReference type="CDD" id="cd00093">
    <property type="entry name" value="HTH_XRE"/>
    <property type="match status" value="1"/>
</dbReference>
<evidence type="ECO:0000256" key="2">
    <source>
        <dbReference type="ARBA" id="ARBA00023125"/>
    </source>
</evidence>
<dbReference type="InterPro" id="IPR001387">
    <property type="entry name" value="Cro/C1-type_HTH"/>
</dbReference>
<proteinExistence type="predicted"/>
<keyword evidence="1" id="KW-0805">Transcription regulation</keyword>
<evidence type="ECO:0000313" key="6">
    <source>
        <dbReference type="Proteomes" id="UP000245293"/>
    </source>
</evidence>
<comment type="caution">
    <text evidence="5">The sequence shown here is derived from an EMBL/GenBank/DDBJ whole genome shotgun (WGS) entry which is preliminary data.</text>
</comment>
<dbReference type="SMART" id="SM00530">
    <property type="entry name" value="HTH_XRE"/>
    <property type="match status" value="1"/>
</dbReference>
<dbReference type="PANTHER" id="PTHR40661">
    <property type="match status" value="1"/>
</dbReference>
<dbReference type="GO" id="GO:0003677">
    <property type="term" value="F:DNA binding"/>
    <property type="evidence" value="ECO:0007669"/>
    <property type="project" value="UniProtKB-KW"/>
</dbReference>
<feature type="domain" description="HTH cro/C1-type" evidence="4">
    <location>
        <begin position="21"/>
        <end position="75"/>
    </location>
</feature>
<keyword evidence="3" id="KW-0804">Transcription</keyword>
<accession>A0A2V1P7M5</accession>
<dbReference type="EMBL" id="QETF01000006">
    <property type="protein sequence ID" value="PWG17222.1"/>
    <property type="molecule type" value="Genomic_DNA"/>
</dbReference>
<dbReference type="RefSeq" id="WP_109388212.1">
    <property type="nucleotide sequence ID" value="NZ_QETF01000006.1"/>
</dbReference>
<evidence type="ECO:0000313" key="5">
    <source>
        <dbReference type="EMBL" id="PWG17222.1"/>
    </source>
</evidence>
<evidence type="ECO:0000259" key="4">
    <source>
        <dbReference type="PROSITE" id="PS50943"/>
    </source>
</evidence>
<evidence type="ECO:0000256" key="3">
    <source>
        <dbReference type="ARBA" id="ARBA00023163"/>
    </source>
</evidence>
<dbReference type="Proteomes" id="UP000245293">
    <property type="component" value="Unassembled WGS sequence"/>
</dbReference>
<dbReference type="AlphaFoldDB" id="A0A2V1P7M5"/>
<gene>
    <name evidence="5" type="ORF">DFK10_07490</name>
</gene>
<keyword evidence="2" id="KW-0238">DNA-binding</keyword>
<organism evidence="5 6">
    <name type="scientific">Salibaculum griseiflavum</name>
    <dbReference type="NCBI Taxonomy" id="1914409"/>
    <lineage>
        <taxon>Bacteria</taxon>
        <taxon>Pseudomonadati</taxon>
        <taxon>Pseudomonadota</taxon>
        <taxon>Alphaproteobacteria</taxon>
        <taxon>Rhodobacterales</taxon>
        <taxon>Roseobacteraceae</taxon>
        <taxon>Salibaculum</taxon>
    </lineage>
</organism>
<dbReference type="PANTHER" id="PTHR40661:SF3">
    <property type="entry name" value="FELS-1 PROPHAGE TRANSCRIPTIONAL REGULATOR"/>
    <property type="match status" value="1"/>
</dbReference>
<dbReference type="Pfam" id="PF01381">
    <property type="entry name" value="HTH_3"/>
    <property type="match status" value="1"/>
</dbReference>
<reference evidence="6" key="1">
    <citation type="submission" date="2018-05" db="EMBL/GenBank/DDBJ databases">
        <authorList>
            <person name="Du Z."/>
            <person name="Wang X."/>
        </authorList>
    </citation>
    <scope>NUCLEOTIDE SEQUENCE [LARGE SCALE GENOMIC DNA]</scope>
    <source>
        <strain evidence="6">WDS4C29</strain>
    </source>
</reference>
<evidence type="ECO:0000256" key="1">
    <source>
        <dbReference type="ARBA" id="ARBA00023015"/>
    </source>
</evidence>
<dbReference type="SUPFAM" id="SSF47413">
    <property type="entry name" value="lambda repressor-like DNA-binding domains"/>
    <property type="match status" value="1"/>
</dbReference>
<protein>
    <submittedName>
        <fullName evidence="5">Transcriptional regulator</fullName>
    </submittedName>
</protein>
<dbReference type="PROSITE" id="PS50943">
    <property type="entry name" value="HTH_CROC1"/>
    <property type="match status" value="1"/>
</dbReference>
<sequence>MTEEEKTEWFSEDTATFGDRLAAAREAASMTQKDLAKKLGVKLGTLRNWEDDLNEPRANKLQMVSGLLGVSLRWLLTGEGDGIDLPEENHIEASDLRDILLEMRSLRAQMVQSGEKLAQLEKRLRAVLSDAT</sequence>
<dbReference type="InterPro" id="IPR010982">
    <property type="entry name" value="Lambda_DNA-bd_dom_sf"/>
</dbReference>
<name>A0A2V1P7M5_9RHOB</name>